<name>A0AAW2ND26_SESRA</name>
<organism evidence="2">
    <name type="scientific">Sesamum radiatum</name>
    <name type="common">Black benniseed</name>
    <dbReference type="NCBI Taxonomy" id="300843"/>
    <lineage>
        <taxon>Eukaryota</taxon>
        <taxon>Viridiplantae</taxon>
        <taxon>Streptophyta</taxon>
        <taxon>Embryophyta</taxon>
        <taxon>Tracheophyta</taxon>
        <taxon>Spermatophyta</taxon>
        <taxon>Magnoliopsida</taxon>
        <taxon>eudicotyledons</taxon>
        <taxon>Gunneridae</taxon>
        <taxon>Pentapetalae</taxon>
        <taxon>asterids</taxon>
        <taxon>lamiids</taxon>
        <taxon>Lamiales</taxon>
        <taxon>Pedaliaceae</taxon>
        <taxon>Sesamum</taxon>
    </lineage>
</organism>
<dbReference type="InterPro" id="IPR025558">
    <property type="entry name" value="DUF4283"/>
</dbReference>
<sequence>MVGEILFLYTAESGVKHIGGVRWGVVHWDLSITLNFGGNMETCRMGWPLSLKEEQESGVVMPEGLWQAKSDHYQLCLVGRLLVNRIVRFEALSTSLQGMLNSVKGMEIHQLDGGWLLLKFNHIIDRNRVLEGCPWSFEKNIMILRDISKGENPIRVDLEWCEFFVHVYDLPLSMNEPWR</sequence>
<evidence type="ECO:0000313" key="2">
    <source>
        <dbReference type="EMBL" id="KAL0340296.1"/>
    </source>
</evidence>
<gene>
    <name evidence="2" type="ORF">Sradi_4546400</name>
</gene>
<accession>A0AAW2ND26</accession>
<reference evidence="2" key="1">
    <citation type="submission" date="2020-06" db="EMBL/GenBank/DDBJ databases">
        <authorList>
            <person name="Li T."/>
            <person name="Hu X."/>
            <person name="Zhang T."/>
            <person name="Song X."/>
            <person name="Zhang H."/>
            <person name="Dai N."/>
            <person name="Sheng W."/>
            <person name="Hou X."/>
            <person name="Wei L."/>
        </authorList>
    </citation>
    <scope>NUCLEOTIDE SEQUENCE</scope>
    <source>
        <strain evidence="2">G02</strain>
        <tissue evidence="2">Leaf</tissue>
    </source>
</reference>
<protein>
    <recommendedName>
        <fullName evidence="1">DUF4283 domain-containing protein</fullName>
    </recommendedName>
</protein>
<evidence type="ECO:0000259" key="1">
    <source>
        <dbReference type="Pfam" id="PF14111"/>
    </source>
</evidence>
<proteinExistence type="predicted"/>
<dbReference type="Pfam" id="PF14111">
    <property type="entry name" value="DUF4283"/>
    <property type="match status" value="1"/>
</dbReference>
<reference evidence="2" key="2">
    <citation type="journal article" date="2024" name="Plant">
        <title>Genomic evolution and insights into agronomic trait innovations of Sesamum species.</title>
        <authorList>
            <person name="Miao H."/>
            <person name="Wang L."/>
            <person name="Qu L."/>
            <person name="Liu H."/>
            <person name="Sun Y."/>
            <person name="Le M."/>
            <person name="Wang Q."/>
            <person name="Wei S."/>
            <person name="Zheng Y."/>
            <person name="Lin W."/>
            <person name="Duan Y."/>
            <person name="Cao H."/>
            <person name="Xiong S."/>
            <person name="Wang X."/>
            <person name="Wei L."/>
            <person name="Li C."/>
            <person name="Ma Q."/>
            <person name="Ju M."/>
            <person name="Zhao R."/>
            <person name="Li G."/>
            <person name="Mu C."/>
            <person name="Tian Q."/>
            <person name="Mei H."/>
            <person name="Zhang T."/>
            <person name="Gao T."/>
            <person name="Zhang H."/>
        </authorList>
    </citation>
    <scope>NUCLEOTIDE SEQUENCE</scope>
    <source>
        <strain evidence="2">G02</strain>
    </source>
</reference>
<comment type="caution">
    <text evidence="2">The sequence shown here is derived from an EMBL/GenBank/DDBJ whole genome shotgun (WGS) entry which is preliminary data.</text>
</comment>
<dbReference type="AlphaFoldDB" id="A0AAW2ND26"/>
<dbReference type="EMBL" id="JACGWJ010000020">
    <property type="protein sequence ID" value="KAL0340296.1"/>
    <property type="molecule type" value="Genomic_DNA"/>
</dbReference>
<feature type="domain" description="DUF4283" evidence="1">
    <location>
        <begin position="73"/>
        <end position="153"/>
    </location>
</feature>